<dbReference type="GO" id="GO:0044550">
    <property type="term" value="P:secondary metabolite biosynthetic process"/>
    <property type="evidence" value="ECO:0007669"/>
    <property type="project" value="UniProtKB-ARBA"/>
</dbReference>
<feature type="domain" description="Carrier" evidence="4">
    <location>
        <begin position="1010"/>
        <end position="1098"/>
    </location>
</feature>
<dbReference type="PROSITE" id="PS00455">
    <property type="entry name" value="AMP_BINDING"/>
    <property type="match status" value="1"/>
</dbReference>
<dbReference type="Gene3D" id="3.40.50.980">
    <property type="match status" value="2"/>
</dbReference>
<dbReference type="PANTHER" id="PTHR45527">
    <property type="entry name" value="NONRIBOSOMAL PEPTIDE SYNTHETASE"/>
    <property type="match status" value="1"/>
</dbReference>
<dbReference type="FunFam" id="2.30.38.10:FF:000001">
    <property type="entry name" value="Non-ribosomal peptide synthetase PvdI"/>
    <property type="match status" value="1"/>
</dbReference>
<keyword evidence="2" id="KW-0596">Phosphopantetheine</keyword>
<dbReference type="Pfam" id="PF00550">
    <property type="entry name" value="PP-binding"/>
    <property type="match status" value="1"/>
</dbReference>
<gene>
    <name evidence="5" type="ORF">I8751_18170</name>
</gene>
<dbReference type="Gene3D" id="3.30.559.10">
    <property type="entry name" value="Chloramphenicol acetyltransferase-like domain"/>
    <property type="match status" value="2"/>
</dbReference>
<dbReference type="FunFam" id="3.30.559.30:FF:000001">
    <property type="entry name" value="Non-ribosomal peptide synthetase"/>
    <property type="match status" value="1"/>
</dbReference>
<proteinExistence type="predicted"/>
<dbReference type="InterPro" id="IPR036736">
    <property type="entry name" value="ACP-like_sf"/>
</dbReference>
<dbReference type="GO" id="GO:0008610">
    <property type="term" value="P:lipid biosynthetic process"/>
    <property type="evidence" value="ECO:0007669"/>
    <property type="project" value="UniProtKB-ARBA"/>
</dbReference>
<dbReference type="Gene3D" id="3.30.559.30">
    <property type="entry name" value="Nonribosomal peptide synthetase, condensation domain"/>
    <property type="match status" value="2"/>
</dbReference>
<dbReference type="CDD" id="cd12116">
    <property type="entry name" value="A_NRPS_Ta1_like"/>
    <property type="match status" value="1"/>
</dbReference>
<dbReference type="InterPro" id="IPR010071">
    <property type="entry name" value="AA_adenyl_dom"/>
</dbReference>
<evidence type="ECO:0000256" key="1">
    <source>
        <dbReference type="ARBA" id="ARBA00001957"/>
    </source>
</evidence>
<dbReference type="InterPro" id="IPR001242">
    <property type="entry name" value="Condensation_dom"/>
</dbReference>
<dbReference type="InterPro" id="IPR023213">
    <property type="entry name" value="CAT-like_dom_sf"/>
</dbReference>
<dbReference type="Pfam" id="PF13193">
    <property type="entry name" value="AMP-binding_C"/>
    <property type="match status" value="1"/>
</dbReference>
<dbReference type="InterPro" id="IPR045851">
    <property type="entry name" value="AMP-bd_C_sf"/>
</dbReference>
<dbReference type="FunFam" id="3.40.50.12780:FF:000012">
    <property type="entry name" value="Non-ribosomal peptide synthetase"/>
    <property type="match status" value="1"/>
</dbReference>
<dbReference type="Gene3D" id="1.10.1200.10">
    <property type="entry name" value="ACP-like"/>
    <property type="match status" value="1"/>
</dbReference>
<reference evidence="5 6" key="1">
    <citation type="journal article" date="2021" name="Int. J. Syst. Evol. Microbiol.">
        <title>Amazonocrinis nigriterrae gen. nov., sp. nov., Atlanticothrix silvestris gen. nov., sp. nov. and Dendronalium phyllosphericum gen. nov., sp. nov., nostocacean cyanobacteria from Brazilian environments.</title>
        <authorList>
            <person name="Alvarenga D.O."/>
            <person name="Andreote A.P.D."/>
            <person name="Branco L.H.Z."/>
            <person name="Delbaje E."/>
            <person name="Cruz R.B."/>
            <person name="Varani A.M."/>
            <person name="Fiore M.F."/>
        </authorList>
    </citation>
    <scope>NUCLEOTIDE SEQUENCE [LARGE SCALE GENOMIC DNA]</scope>
    <source>
        <strain evidence="5 6">CENA357</strain>
    </source>
</reference>
<dbReference type="Proteomes" id="UP000599391">
    <property type="component" value="Unassembled WGS sequence"/>
</dbReference>
<protein>
    <submittedName>
        <fullName evidence="5">Amino acid adenylation domain-containing protein</fullName>
    </submittedName>
</protein>
<dbReference type="NCBIfam" id="TIGR01733">
    <property type="entry name" value="AA-adenyl-dom"/>
    <property type="match status" value="1"/>
</dbReference>
<comment type="caution">
    <text evidence="5">The sequence shown here is derived from an EMBL/GenBank/DDBJ whole genome shotgun (WGS) entry which is preliminary data.</text>
</comment>
<keyword evidence="6" id="KW-1185">Reference proteome</keyword>
<dbReference type="GO" id="GO:0005829">
    <property type="term" value="C:cytosol"/>
    <property type="evidence" value="ECO:0007669"/>
    <property type="project" value="TreeGrafter"/>
</dbReference>
<keyword evidence="3" id="KW-0597">Phosphoprotein</keyword>
<dbReference type="SMART" id="SM00823">
    <property type="entry name" value="PKS_PP"/>
    <property type="match status" value="1"/>
</dbReference>
<dbReference type="InterPro" id="IPR020806">
    <property type="entry name" value="PKS_PP-bd"/>
</dbReference>
<evidence type="ECO:0000256" key="3">
    <source>
        <dbReference type="ARBA" id="ARBA00022553"/>
    </source>
</evidence>
<dbReference type="InterPro" id="IPR025110">
    <property type="entry name" value="AMP-bd_C"/>
</dbReference>
<dbReference type="CDD" id="cd19531">
    <property type="entry name" value="LCL_NRPS-like"/>
    <property type="match status" value="2"/>
</dbReference>
<dbReference type="GO" id="GO:0031177">
    <property type="term" value="F:phosphopantetheine binding"/>
    <property type="evidence" value="ECO:0007669"/>
    <property type="project" value="InterPro"/>
</dbReference>
<dbReference type="InterPro" id="IPR000873">
    <property type="entry name" value="AMP-dep_synth/lig_dom"/>
</dbReference>
<evidence type="ECO:0000313" key="5">
    <source>
        <dbReference type="EMBL" id="MBH8554256.1"/>
    </source>
</evidence>
<dbReference type="Pfam" id="PF00501">
    <property type="entry name" value="AMP-binding"/>
    <property type="match status" value="1"/>
</dbReference>
<dbReference type="GO" id="GO:0003824">
    <property type="term" value="F:catalytic activity"/>
    <property type="evidence" value="ECO:0007669"/>
    <property type="project" value="InterPro"/>
</dbReference>
<dbReference type="Gene3D" id="2.30.38.10">
    <property type="entry name" value="Luciferase, Domain 3"/>
    <property type="match status" value="1"/>
</dbReference>
<dbReference type="RefSeq" id="WP_214440499.1">
    <property type="nucleotide sequence ID" value="NZ_JAECZB010000067.1"/>
</dbReference>
<dbReference type="Gene3D" id="3.30.300.30">
    <property type="match status" value="1"/>
</dbReference>
<dbReference type="EMBL" id="JAECZB010000067">
    <property type="protein sequence ID" value="MBH8554256.1"/>
    <property type="molecule type" value="Genomic_DNA"/>
</dbReference>
<comment type="cofactor">
    <cofactor evidence="1">
        <name>pantetheine 4'-phosphate</name>
        <dbReference type="ChEBI" id="CHEBI:47942"/>
    </cofactor>
</comment>
<dbReference type="PANTHER" id="PTHR45527:SF1">
    <property type="entry name" value="FATTY ACID SYNTHASE"/>
    <property type="match status" value="1"/>
</dbReference>
<dbReference type="FunFam" id="3.30.300.30:FF:000010">
    <property type="entry name" value="Enterobactin synthetase component F"/>
    <property type="match status" value="1"/>
</dbReference>
<dbReference type="FunFam" id="3.30.559.10:FF:000012">
    <property type="entry name" value="Non-ribosomal peptide synthetase"/>
    <property type="match status" value="1"/>
</dbReference>
<accession>A0A8J7HK84</accession>
<sequence>MDGKKAEITERRSQLSLAKRALLEKRLQGKFAADSSEQTIPKRPHNQSVPLSFAQQRLWFLHQLDPKSATYNQPVAVQLTGWLNVEALNRSINEIIHRHEVLHTTFTMHGEQPVQVIAPNLTLEIPLINLSHLPSELQWREVKRWQEQTSQKPFDLTTDLLLRAILLQLGEQEHVLVLVMHHIVSDGWSMRVMIREFAALYDAYSQGKPSPLPELPIQYADFALWQHQWLQGEIREKQLTYWRQKLIGAAAVLDLPTDHPRPPVQSFRGAIESVKLSASLTQKLKFLSQQQNVSLFMTLLAAWQTLLYRYTGQEDITIGSPIANRNRTEVQGLIGFFVNALALRTDLSGNPSFLELLVRVQQVALEAYTHEELPFEVLVEELQPERHLNHSPLFQVMFVLLPDPMQALVLPGLMLKRLQIHSNTAKFDLTMSLEDTDQGLTGILEYNSDLFDATTISRMLGHFQTLLTGIVTNPQQRLSDLPLLTPDEQQQLLLWNSTQTDFCDCQCIQQLFEAQVEKTPDAVAVVFDEQKLTYQQLNERANQLAHYLQSVGVKPEVLVGICVERSLDMVVGLLGILKAGGAYIPLDPAYPTARLAFMLEDAQVPVLLTQSNLVATLPQHQAQVVCLDTDWQEIAQHNTDNPRSEITGENLAYIIYTSGSTGKPKGVQIPHSALVNFLGAMRPTLGLTPEDVLLGVTTLSFDIAALEIYLPLITGACLIVASREEAADGMQLLAKLTHEQITVMQATPATWRLLLAAGWQGSDQLKILCGGEALDCSLAQQLLTRGEEVWNLYGPTEATIWAAVHKVENSDINERQDSIIPIGKAIANTQFYILDAHQQLAPVGVPGELHIGGAGLALGYLNRPELTDAQFIPHPFQGGERLYKTGDLARYRPDANIEYIGRIDNQVKLRGFRIELGEIEAVLSTHPAVQQAVVVLREDNLIAYTVLQPQQIVTTSELRAFLQSKLPHYMLPTAVVFLEKLPLTPNGKIDRKALPAPDLTPESTPTRLATPIEEMLASIWTEILSIHSKGAEEVPPFSLPPVQQVGLHHNFFELGGHSLLATRLMLRVRQVFQIDIPLRRLFESPTVAALAIDIEAAMTSKQLGQSVPITRVPRDKDLPLSFSQQRLWFLQQLDPSSTAYNGSNTLLLQGRLNITALENCINEIIRRHEILRTCFALSDGKPVQKILPQLTLCLPIVDLQDIPAIEREAQIRQLALENDQQPFDLTRTPLLRLVLLRLSSQEHLLLVTMHHIISDGWSAGVLIREMSVLYEAFVNNQPTTLPEGVAETKDDSCGMGKMPIPQNQQNHPASMQCLPELEIQYADYAVWQQQQLQTELFDTQLSYWKQQLAGANSILELPTDQPRSALQTAIGAKHSLTLSPTLSQSLKFLSQKTGVTLFMTLLTAFNVLLHHYTAQEDILVGSPIANRNRREVEGLIGFFVNTLVLRTNLVDNPSFEELLRRVREVALGAYTHQDLPFEKLVAELQPERSLNHTPFFQVWFVLQNAPMSTFQLPELDLKLLDTESGTVRHDLKLDLSETPEGIKGFFEYKKDLFNASTIARMAELLETLLATVVQQPEIKLAQLVQILDESEKQQQILKNKEFKQVSRKKLGQITRKTITGISQ</sequence>
<evidence type="ECO:0000313" key="6">
    <source>
        <dbReference type="Proteomes" id="UP000599391"/>
    </source>
</evidence>
<dbReference type="FunFam" id="3.40.50.980:FF:000001">
    <property type="entry name" value="Non-ribosomal peptide synthetase"/>
    <property type="match status" value="1"/>
</dbReference>
<dbReference type="Pfam" id="PF00668">
    <property type="entry name" value="Condensation"/>
    <property type="match status" value="3"/>
</dbReference>
<name>A0A8J7HK84_9CYAN</name>
<dbReference type="InterPro" id="IPR009081">
    <property type="entry name" value="PP-bd_ACP"/>
</dbReference>
<dbReference type="SUPFAM" id="SSF52777">
    <property type="entry name" value="CoA-dependent acyltransferases"/>
    <property type="match status" value="4"/>
</dbReference>
<dbReference type="GO" id="GO:0043041">
    <property type="term" value="P:amino acid activation for nonribosomal peptide biosynthetic process"/>
    <property type="evidence" value="ECO:0007669"/>
    <property type="project" value="TreeGrafter"/>
</dbReference>
<dbReference type="SUPFAM" id="SSF47336">
    <property type="entry name" value="ACP-like"/>
    <property type="match status" value="1"/>
</dbReference>
<evidence type="ECO:0000259" key="4">
    <source>
        <dbReference type="PROSITE" id="PS50075"/>
    </source>
</evidence>
<dbReference type="SUPFAM" id="SSF56801">
    <property type="entry name" value="Acetyl-CoA synthetase-like"/>
    <property type="match status" value="1"/>
</dbReference>
<organism evidence="5 6">
    <name type="scientific">Atlanticothrix silvestris CENA357</name>
    <dbReference type="NCBI Taxonomy" id="1725252"/>
    <lineage>
        <taxon>Bacteria</taxon>
        <taxon>Bacillati</taxon>
        <taxon>Cyanobacteriota</taxon>
        <taxon>Cyanophyceae</taxon>
        <taxon>Nostocales</taxon>
        <taxon>Nodulariaceae</taxon>
        <taxon>Atlanticothrix</taxon>
        <taxon>Atlanticothrix silvestris</taxon>
    </lineage>
</organism>
<dbReference type="InterPro" id="IPR020845">
    <property type="entry name" value="AMP-binding_CS"/>
</dbReference>
<dbReference type="PROSITE" id="PS50075">
    <property type="entry name" value="CARRIER"/>
    <property type="match status" value="1"/>
</dbReference>
<evidence type="ECO:0000256" key="2">
    <source>
        <dbReference type="ARBA" id="ARBA00022450"/>
    </source>
</evidence>